<dbReference type="SMART" id="SM00636">
    <property type="entry name" value="Glyco_18"/>
    <property type="match status" value="1"/>
</dbReference>
<dbReference type="GO" id="GO:0012505">
    <property type="term" value="C:endomembrane system"/>
    <property type="evidence" value="ECO:0007669"/>
    <property type="project" value="TreeGrafter"/>
</dbReference>
<dbReference type="PANTHER" id="PTHR46066">
    <property type="entry name" value="CHITINASE DOMAIN-CONTAINING PROTEIN 1 FAMILY MEMBER"/>
    <property type="match status" value="1"/>
</dbReference>
<dbReference type="InterPro" id="IPR001223">
    <property type="entry name" value="Glyco_hydro18_cat"/>
</dbReference>
<sequence>MQFFHVVLLLFCILSITNATLSPNNGQKKKEKEKPVKEKKAPEIPAVVEAFVKDDATKQELLNSKPGLKNDERLFTEGISLAYVTPWNNHGYDVAKFAAKKFTHLSPVWFQINQGNEGDATCTIEGQHDMDHGWIEEIRTNNSEIQIVPRFLFDKWDSELESFITNEEHAFRCGQSIVEFLQRNEFNGAVIEIWLQLMVRTRGQAKPYLLEIVQSWHKLFQKAGLTFILPLTCPLGAKLDEIGIIDQQTLAELMENVDYLSLMTYDYPSETPGGVGPLHWIEQNLNYVLQATQGGYASKVLIGINFYGYIYKPTANPALSHEFVKLLKNPQMSLEWDTNAKEHVILEGSNIRAYLPTKRSIEERLNLAKHLGMGIFIWEIGQGLDDFITVL</sequence>
<reference evidence="6" key="1">
    <citation type="submission" date="2022-11" db="UniProtKB">
        <authorList>
            <consortium name="WormBaseParasite"/>
        </authorList>
    </citation>
    <scope>IDENTIFICATION</scope>
</reference>
<dbReference type="Proteomes" id="UP000887578">
    <property type="component" value="Unplaced"/>
</dbReference>
<dbReference type="PROSITE" id="PS51910">
    <property type="entry name" value="GH18_2"/>
    <property type="match status" value="1"/>
</dbReference>
<keyword evidence="5" id="KW-1185">Reference proteome</keyword>
<dbReference type="Pfam" id="PF00704">
    <property type="entry name" value="Glyco_hydro_18"/>
    <property type="match status" value="1"/>
</dbReference>
<feature type="domain" description="GH18" evidence="4">
    <location>
        <begin position="78"/>
        <end position="391"/>
    </location>
</feature>
<dbReference type="PANTHER" id="PTHR46066:SF2">
    <property type="entry name" value="CHITINASE DOMAIN-CONTAINING PROTEIN 1"/>
    <property type="match status" value="1"/>
</dbReference>
<evidence type="ECO:0000256" key="2">
    <source>
        <dbReference type="ARBA" id="ARBA00040976"/>
    </source>
</evidence>
<dbReference type="InterPro" id="IPR029070">
    <property type="entry name" value="Chitinase_insertion_sf"/>
</dbReference>
<evidence type="ECO:0000256" key="3">
    <source>
        <dbReference type="SAM" id="SignalP"/>
    </source>
</evidence>
<dbReference type="AlphaFoldDB" id="A0A914Q150"/>
<protein>
    <recommendedName>
        <fullName evidence="2">Chitinase domain-containing protein 1</fullName>
    </recommendedName>
</protein>
<accession>A0A914Q150</accession>
<feature type="signal peptide" evidence="3">
    <location>
        <begin position="1"/>
        <end position="19"/>
    </location>
</feature>
<dbReference type="GO" id="GO:0008061">
    <property type="term" value="F:chitin binding"/>
    <property type="evidence" value="ECO:0007669"/>
    <property type="project" value="InterPro"/>
</dbReference>
<dbReference type="SUPFAM" id="SSF51445">
    <property type="entry name" value="(Trans)glycosidases"/>
    <property type="match status" value="1"/>
</dbReference>
<dbReference type="GO" id="GO:0070492">
    <property type="term" value="F:oligosaccharide binding"/>
    <property type="evidence" value="ECO:0007669"/>
    <property type="project" value="TreeGrafter"/>
</dbReference>
<evidence type="ECO:0000313" key="5">
    <source>
        <dbReference type="Proteomes" id="UP000887578"/>
    </source>
</evidence>
<proteinExistence type="inferred from homology"/>
<keyword evidence="3" id="KW-0732">Signal</keyword>
<evidence type="ECO:0000313" key="6">
    <source>
        <dbReference type="WBParaSite" id="PDA_v2.g24433.t1"/>
    </source>
</evidence>
<name>A0A914Q150_9BILA</name>
<dbReference type="WBParaSite" id="PDA_v2.g24433.t1">
    <property type="protein sequence ID" value="PDA_v2.g24433.t1"/>
    <property type="gene ID" value="PDA_v2.g24433"/>
</dbReference>
<dbReference type="GO" id="GO:0005975">
    <property type="term" value="P:carbohydrate metabolic process"/>
    <property type="evidence" value="ECO:0007669"/>
    <property type="project" value="InterPro"/>
</dbReference>
<evidence type="ECO:0000259" key="4">
    <source>
        <dbReference type="PROSITE" id="PS51910"/>
    </source>
</evidence>
<dbReference type="Gene3D" id="3.10.50.10">
    <property type="match status" value="1"/>
</dbReference>
<dbReference type="InterPro" id="IPR017853">
    <property type="entry name" value="GH"/>
</dbReference>
<comment type="similarity">
    <text evidence="1">Belongs to the glycosyl hydrolase 18 family.</text>
</comment>
<evidence type="ECO:0000256" key="1">
    <source>
        <dbReference type="ARBA" id="ARBA00009336"/>
    </source>
</evidence>
<dbReference type="InterPro" id="IPR011583">
    <property type="entry name" value="Chitinase_II/V-like_cat"/>
</dbReference>
<feature type="chain" id="PRO_5037309563" description="Chitinase domain-containing protein 1" evidence="3">
    <location>
        <begin position="20"/>
        <end position="391"/>
    </location>
</feature>
<dbReference type="Gene3D" id="3.20.20.80">
    <property type="entry name" value="Glycosidases"/>
    <property type="match status" value="1"/>
</dbReference>
<organism evidence="5 6">
    <name type="scientific">Panagrolaimus davidi</name>
    <dbReference type="NCBI Taxonomy" id="227884"/>
    <lineage>
        <taxon>Eukaryota</taxon>
        <taxon>Metazoa</taxon>
        <taxon>Ecdysozoa</taxon>
        <taxon>Nematoda</taxon>
        <taxon>Chromadorea</taxon>
        <taxon>Rhabditida</taxon>
        <taxon>Tylenchina</taxon>
        <taxon>Panagrolaimomorpha</taxon>
        <taxon>Panagrolaimoidea</taxon>
        <taxon>Panagrolaimidae</taxon>
        <taxon>Panagrolaimus</taxon>
    </lineage>
</organism>